<keyword evidence="5 7" id="KW-0040">ANK repeat</keyword>
<dbReference type="Pfam" id="PF12796">
    <property type="entry name" value="Ank_2"/>
    <property type="match status" value="2"/>
</dbReference>
<evidence type="ECO:0000256" key="3">
    <source>
        <dbReference type="ARBA" id="ARBA00022737"/>
    </source>
</evidence>
<feature type="transmembrane region" description="Helical" evidence="9">
    <location>
        <begin position="573"/>
        <end position="594"/>
    </location>
</feature>
<evidence type="ECO:0000256" key="8">
    <source>
        <dbReference type="SAM" id="MobiDB-lite"/>
    </source>
</evidence>
<feature type="transmembrane region" description="Helical" evidence="9">
    <location>
        <begin position="641"/>
        <end position="661"/>
    </location>
</feature>
<evidence type="ECO:0000256" key="9">
    <source>
        <dbReference type="SAM" id="Phobius"/>
    </source>
</evidence>
<dbReference type="PROSITE" id="PS50088">
    <property type="entry name" value="ANK_REPEAT"/>
    <property type="match status" value="3"/>
</dbReference>
<evidence type="ECO:0000256" key="7">
    <source>
        <dbReference type="PROSITE-ProRule" id="PRU00023"/>
    </source>
</evidence>
<dbReference type="PROSITE" id="PS50297">
    <property type="entry name" value="ANK_REP_REGION"/>
    <property type="match status" value="3"/>
</dbReference>
<dbReference type="Pfam" id="PF13962">
    <property type="entry name" value="PGG"/>
    <property type="match status" value="2"/>
</dbReference>
<dbReference type="SMART" id="SM00248">
    <property type="entry name" value="ANK"/>
    <property type="match status" value="7"/>
</dbReference>
<keyword evidence="12" id="KW-1185">Reference proteome</keyword>
<reference evidence="11 12" key="1">
    <citation type="journal article" date="2023" name="G3 (Bethesda)">
        <title>A haplotype-resolved chromosome-scale genome for Quercus rubra L. provides insights into the genetics of adaptive traits for red oak species.</title>
        <authorList>
            <person name="Kapoor B."/>
            <person name="Jenkins J."/>
            <person name="Schmutz J."/>
            <person name="Zhebentyayeva T."/>
            <person name="Kuelheim C."/>
            <person name="Coggeshall M."/>
            <person name="Heim C."/>
            <person name="Lasky J.R."/>
            <person name="Leites L."/>
            <person name="Islam-Faridi N."/>
            <person name="Romero-Severson J."/>
            <person name="DeLeo V.L."/>
            <person name="Lucas S.M."/>
            <person name="Lazic D."/>
            <person name="Gailing O."/>
            <person name="Carlson J."/>
            <person name="Staton M."/>
        </authorList>
    </citation>
    <scope>NUCLEOTIDE SEQUENCE [LARGE SCALE GENOMIC DNA]</scope>
    <source>
        <strain evidence="11">Pseudo-F2</strain>
    </source>
</reference>
<dbReference type="PANTHER" id="PTHR24186">
    <property type="entry name" value="PROTEIN PHOSPHATASE 1 REGULATORY SUBUNIT"/>
    <property type="match status" value="1"/>
</dbReference>
<comment type="subcellular location">
    <subcellularLocation>
        <location evidence="1">Membrane</location>
        <topology evidence="1">Multi-pass membrane protein</topology>
    </subcellularLocation>
</comment>
<feature type="transmembrane region" description="Helical" evidence="9">
    <location>
        <begin position="350"/>
        <end position="372"/>
    </location>
</feature>
<evidence type="ECO:0000256" key="1">
    <source>
        <dbReference type="ARBA" id="ARBA00004141"/>
    </source>
</evidence>
<feature type="transmembrane region" description="Helical" evidence="9">
    <location>
        <begin position="531"/>
        <end position="553"/>
    </location>
</feature>
<evidence type="ECO:0000256" key="4">
    <source>
        <dbReference type="ARBA" id="ARBA00022989"/>
    </source>
</evidence>
<evidence type="ECO:0000256" key="6">
    <source>
        <dbReference type="ARBA" id="ARBA00023136"/>
    </source>
</evidence>
<feature type="compositionally biased region" description="Polar residues" evidence="8">
    <location>
        <begin position="490"/>
        <end position="505"/>
    </location>
</feature>
<feature type="repeat" description="ANK" evidence="7">
    <location>
        <begin position="85"/>
        <end position="107"/>
    </location>
</feature>
<evidence type="ECO:0000256" key="2">
    <source>
        <dbReference type="ARBA" id="ARBA00022692"/>
    </source>
</evidence>
<feature type="transmembrane region" description="Helical" evidence="9">
    <location>
        <begin position="458"/>
        <end position="482"/>
    </location>
</feature>
<evidence type="ECO:0000313" key="12">
    <source>
        <dbReference type="Proteomes" id="UP001324115"/>
    </source>
</evidence>
<sequence length="699" mass="77296">MTLVSNQTENSPSMDPVLYKAAVIGDINPFKNCAECLDLQLQITPNQNTVLHVYIIAPSESEKSTQFVDEILSMCRPLLLQENVNNETPLHLAVRHGHVPVVNYLIQAVKDRQMLPMMNTQMDTAIHEAIRNNHFDVVQSLIKEDPRFSYSANLAGNTPLKKAKTRGFHESVLEKKNGVSPAYDNRIGLSDLHIAVIYKDEEMISAILSHDAERTLTKIPDQQGWIPLHYAALSGKKSLVKLLLEFDKRTAYINADEKENKTALHFAASQGHIGVIEELLSSCPDCSELIDKRGQNALDVIIKDDNLDAKVKERIVKCLKEVGCRPNIVQITKPNDDIIVQFQKGKDPHLLVATLIATVSFAAGFTMPGGYISEKGSEQGQAILGRSSAFQAFLMCNSIALVLSSFSVMAHLFAPLCPDRRISLLFKSQAFCTSFAMLAMGISFITATYGVLRQSYALSTATLVLGIVYSIVFMVDLMMIYFEPQCVKTPTTTEKSRTGSKSPTVRSKEAGSDERNSNTEDFYSKTKESHLLVSILIATVTFAAGLTMPGGYVTDKGHEQGTAVLIRSNAFKAFAVTNALVQALSTASVFIHIFMEMRDGNPILAQFYQMTWEITAISSMPIMMIAYVTGTYTVLDSSSGFAIAYIVISILSLVLFFYVLVRLLEVVRGVGISIIFLEKLSSFKLCTKRFLLCLKLLNQ</sequence>
<dbReference type="Gene3D" id="1.25.40.20">
    <property type="entry name" value="Ankyrin repeat-containing domain"/>
    <property type="match status" value="2"/>
</dbReference>
<feature type="region of interest" description="Disordered" evidence="8">
    <location>
        <begin position="490"/>
        <end position="521"/>
    </location>
</feature>
<dbReference type="InterPro" id="IPR002110">
    <property type="entry name" value="Ankyrin_rpt"/>
</dbReference>
<evidence type="ECO:0000256" key="5">
    <source>
        <dbReference type="ARBA" id="ARBA00023043"/>
    </source>
</evidence>
<feature type="compositionally biased region" description="Basic and acidic residues" evidence="8">
    <location>
        <begin position="506"/>
        <end position="521"/>
    </location>
</feature>
<proteinExistence type="predicted"/>
<name>A0AAN7J3C5_QUERU</name>
<dbReference type="GO" id="GO:0005886">
    <property type="term" value="C:plasma membrane"/>
    <property type="evidence" value="ECO:0007669"/>
    <property type="project" value="TreeGrafter"/>
</dbReference>
<evidence type="ECO:0000259" key="10">
    <source>
        <dbReference type="Pfam" id="PF13962"/>
    </source>
</evidence>
<protein>
    <recommendedName>
        <fullName evidence="10">PGG domain-containing protein</fullName>
    </recommendedName>
</protein>
<feature type="transmembrane region" description="Helical" evidence="9">
    <location>
        <begin position="392"/>
        <end position="418"/>
    </location>
</feature>
<dbReference type="AlphaFoldDB" id="A0AAN7J3C5"/>
<feature type="repeat" description="ANK" evidence="7">
    <location>
        <begin position="223"/>
        <end position="245"/>
    </location>
</feature>
<feature type="transmembrane region" description="Helical" evidence="9">
    <location>
        <begin position="430"/>
        <end position="452"/>
    </location>
</feature>
<organism evidence="11 12">
    <name type="scientific">Quercus rubra</name>
    <name type="common">Northern red oak</name>
    <name type="synonym">Quercus borealis</name>
    <dbReference type="NCBI Taxonomy" id="3512"/>
    <lineage>
        <taxon>Eukaryota</taxon>
        <taxon>Viridiplantae</taxon>
        <taxon>Streptophyta</taxon>
        <taxon>Embryophyta</taxon>
        <taxon>Tracheophyta</taxon>
        <taxon>Spermatophyta</taxon>
        <taxon>Magnoliopsida</taxon>
        <taxon>eudicotyledons</taxon>
        <taxon>Gunneridae</taxon>
        <taxon>Pentapetalae</taxon>
        <taxon>rosids</taxon>
        <taxon>fabids</taxon>
        <taxon>Fagales</taxon>
        <taxon>Fagaceae</taxon>
        <taxon>Quercus</taxon>
    </lineage>
</organism>
<feature type="transmembrane region" description="Helical" evidence="9">
    <location>
        <begin position="614"/>
        <end position="635"/>
    </location>
</feature>
<keyword evidence="6 9" id="KW-0472">Membrane</keyword>
<accession>A0AAN7J3C5</accession>
<feature type="domain" description="PGG" evidence="10">
    <location>
        <begin position="523"/>
        <end position="634"/>
    </location>
</feature>
<keyword evidence="2 9" id="KW-0812">Transmembrane</keyword>
<dbReference type="PANTHER" id="PTHR24186:SF50">
    <property type="entry name" value="ANKYRIN REPEAT-CONTAINING PROTEIN ITN1-LIKE ISOFORM X1"/>
    <property type="match status" value="1"/>
</dbReference>
<dbReference type="InterPro" id="IPR036770">
    <property type="entry name" value="Ankyrin_rpt-contain_sf"/>
</dbReference>
<dbReference type="InterPro" id="IPR026961">
    <property type="entry name" value="PGG_dom"/>
</dbReference>
<keyword evidence="4 9" id="KW-1133">Transmembrane helix</keyword>
<dbReference type="EMBL" id="JAXUIC010000003">
    <property type="protein sequence ID" value="KAK4596665.1"/>
    <property type="molecule type" value="Genomic_DNA"/>
</dbReference>
<evidence type="ECO:0000313" key="11">
    <source>
        <dbReference type="EMBL" id="KAK4596665.1"/>
    </source>
</evidence>
<dbReference type="Proteomes" id="UP001324115">
    <property type="component" value="Unassembled WGS sequence"/>
</dbReference>
<keyword evidence="3" id="KW-0677">Repeat</keyword>
<gene>
    <name evidence="11" type="ORF">RGQ29_014620</name>
</gene>
<dbReference type="SUPFAM" id="SSF48403">
    <property type="entry name" value="Ankyrin repeat"/>
    <property type="match status" value="1"/>
</dbReference>
<feature type="repeat" description="ANK" evidence="7">
    <location>
        <begin position="259"/>
        <end position="281"/>
    </location>
</feature>
<comment type="caution">
    <text evidence="11">The sequence shown here is derived from an EMBL/GenBank/DDBJ whole genome shotgun (WGS) entry which is preliminary data.</text>
</comment>
<feature type="domain" description="PGG" evidence="10">
    <location>
        <begin position="344"/>
        <end position="449"/>
    </location>
</feature>